<evidence type="ECO:0000256" key="3">
    <source>
        <dbReference type="ARBA" id="ARBA00047418"/>
    </source>
</evidence>
<dbReference type="Gene3D" id="3.40.50.150">
    <property type="entry name" value="Vaccinia Virus protein VP39"/>
    <property type="match status" value="2"/>
</dbReference>
<dbReference type="CDD" id="cd02440">
    <property type="entry name" value="AdoMet_MTases"/>
    <property type="match status" value="2"/>
</dbReference>
<evidence type="ECO:0000256" key="8">
    <source>
        <dbReference type="SAM" id="MobiDB-lite"/>
    </source>
</evidence>
<name>A0A8H3DJ10_9AGAM</name>
<dbReference type="PANTHER" id="PTHR14741">
    <property type="entry name" value="S-ADENOSYLMETHIONINE-DEPENDENT METHYLTRANSFERASE RELATED"/>
    <property type="match status" value="1"/>
</dbReference>
<evidence type="ECO:0000313" key="9">
    <source>
        <dbReference type="EMBL" id="CAE6523332.1"/>
    </source>
</evidence>
<dbReference type="AlphaFoldDB" id="A0A8H3DJ10"/>
<comment type="catalytic activity">
    <reaction evidence="5">
        <text>a 5'-end (N(2),N(7)-dimethyl 5'-triphosphoguanosine)-ribonucleoside in snRNA + S-adenosyl-L-methionine = a 5'-end (N(2),N(2),N(7)-trimethyl 5'-triphosphoguanosine)-ribonucleoside in snRNA + S-adenosyl-L-homocysteine + H(+)</text>
        <dbReference type="Rhea" id="RHEA:78479"/>
        <dbReference type="Rhea" id="RHEA-COMP:19087"/>
        <dbReference type="Rhea" id="RHEA-COMP:19089"/>
        <dbReference type="ChEBI" id="CHEBI:15378"/>
        <dbReference type="ChEBI" id="CHEBI:57856"/>
        <dbReference type="ChEBI" id="CHEBI:59789"/>
        <dbReference type="ChEBI" id="CHEBI:167623"/>
        <dbReference type="ChEBI" id="CHEBI:172880"/>
    </reaction>
    <physiologicalReaction direction="left-to-right" evidence="5">
        <dbReference type="Rhea" id="RHEA:78480"/>
    </physiologicalReaction>
</comment>
<comment type="caution">
    <text evidence="9">The sequence shown here is derived from an EMBL/GenBank/DDBJ whole genome shotgun (WGS) entry which is preliminary data.</text>
</comment>
<feature type="region of interest" description="Disordered" evidence="8">
    <location>
        <begin position="63"/>
        <end position="97"/>
    </location>
</feature>
<comment type="catalytic activity">
    <reaction evidence="4">
        <text>a 5'-end (N(7)-methyl 5'-triphosphoguanosine)-ribonucleoside in snoRNA + S-adenosyl-L-methionine = a 5'-end (N(2),N(7)-dimethyl 5'-triphosphoguanosine)-ribonucleoside in snoRNA + S-adenosyl-L-homocysteine + H(+)</text>
        <dbReference type="Rhea" id="RHEA:78475"/>
        <dbReference type="Rhea" id="RHEA-COMP:19086"/>
        <dbReference type="Rhea" id="RHEA-COMP:19088"/>
        <dbReference type="ChEBI" id="CHEBI:15378"/>
        <dbReference type="ChEBI" id="CHEBI:57856"/>
        <dbReference type="ChEBI" id="CHEBI:59789"/>
        <dbReference type="ChEBI" id="CHEBI:156461"/>
        <dbReference type="ChEBI" id="CHEBI:172880"/>
    </reaction>
    <physiologicalReaction direction="left-to-right" evidence="4">
        <dbReference type="Rhea" id="RHEA:78476"/>
    </physiologicalReaction>
</comment>
<comment type="catalytic activity">
    <reaction evidence="6">
        <text>a 5'-end (N(7)-methyl 5'-triphosphoguanosine)-ribonucleoside in snRNA + S-adenosyl-L-methionine = a 5'-end (N(2),N(7)-dimethyl 5'-triphosphoguanosine)-ribonucleoside in snRNA + S-adenosyl-L-homocysteine + H(+)</text>
        <dbReference type="Rhea" id="RHEA:78471"/>
        <dbReference type="Rhea" id="RHEA-COMP:19085"/>
        <dbReference type="Rhea" id="RHEA-COMP:19087"/>
        <dbReference type="ChEBI" id="CHEBI:15378"/>
        <dbReference type="ChEBI" id="CHEBI:57856"/>
        <dbReference type="ChEBI" id="CHEBI:59789"/>
        <dbReference type="ChEBI" id="CHEBI:156461"/>
        <dbReference type="ChEBI" id="CHEBI:172880"/>
    </reaction>
    <physiologicalReaction direction="left-to-right" evidence="6">
        <dbReference type="Rhea" id="RHEA:78472"/>
    </physiologicalReaction>
</comment>
<feature type="region of interest" description="Disordered" evidence="8">
    <location>
        <begin position="19"/>
        <end position="44"/>
    </location>
</feature>
<reference evidence="9" key="1">
    <citation type="submission" date="2021-01" db="EMBL/GenBank/DDBJ databases">
        <authorList>
            <person name="Kaushik A."/>
        </authorList>
    </citation>
    <scope>NUCLEOTIDE SEQUENCE</scope>
    <source>
        <strain evidence="9">Type strain: AG8-Rh-89/</strain>
    </source>
</reference>
<dbReference type="GO" id="GO:0005634">
    <property type="term" value="C:nucleus"/>
    <property type="evidence" value="ECO:0007669"/>
    <property type="project" value="TreeGrafter"/>
</dbReference>
<evidence type="ECO:0000256" key="2">
    <source>
        <dbReference type="ARBA" id="ARBA00025783"/>
    </source>
</evidence>
<dbReference type="GO" id="GO:0071164">
    <property type="term" value="F:RNA cap trimethylguanosine synthase activity"/>
    <property type="evidence" value="ECO:0007669"/>
    <property type="project" value="TreeGrafter"/>
</dbReference>
<evidence type="ECO:0000256" key="4">
    <source>
        <dbReference type="ARBA" id="ARBA00048740"/>
    </source>
</evidence>
<dbReference type="EMBL" id="CAJMWZ010006513">
    <property type="protein sequence ID" value="CAE6523332.1"/>
    <property type="molecule type" value="Genomic_DNA"/>
</dbReference>
<dbReference type="SUPFAM" id="SSF53335">
    <property type="entry name" value="S-adenosyl-L-methionine-dependent methyltransferases"/>
    <property type="match status" value="2"/>
</dbReference>
<comment type="catalytic activity">
    <reaction evidence="3">
        <text>a 5'-end (N(2),N(7)-dimethyl 5'-triphosphoguanosine)-ribonucleoside in snoRNA + S-adenosyl-L-methionine = a 5'-end (N(2),N(2),N(7)-trimethyl 5'-triphosphoguanosine)-ribonucleoside in snoRNA + S-adenosyl-L-homocysteine + H(+)</text>
        <dbReference type="Rhea" id="RHEA:78507"/>
        <dbReference type="Rhea" id="RHEA-COMP:19088"/>
        <dbReference type="Rhea" id="RHEA-COMP:19090"/>
        <dbReference type="ChEBI" id="CHEBI:15378"/>
        <dbReference type="ChEBI" id="CHEBI:57856"/>
        <dbReference type="ChEBI" id="CHEBI:59789"/>
        <dbReference type="ChEBI" id="CHEBI:167623"/>
        <dbReference type="ChEBI" id="CHEBI:172880"/>
    </reaction>
    <physiologicalReaction direction="left-to-right" evidence="3">
        <dbReference type="Rhea" id="RHEA:78508"/>
    </physiologicalReaction>
</comment>
<evidence type="ECO:0000313" key="10">
    <source>
        <dbReference type="Proteomes" id="UP000663850"/>
    </source>
</evidence>
<evidence type="ECO:0000256" key="7">
    <source>
        <dbReference type="ARBA" id="ARBA00049790"/>
    </source>
</evidence>
<protein>
    <recommendedName>
        <fullName evidence="1">Trimethylguanosine synthase</fullName>
    </recommendedName>
    <alternativeName>
        <fullName evidence="7">Cap-specific guanine-N(2) methyltransferase</fullName>
    </alternativeName>
</protein>
<organism evidence="9 10">
    <name type="scientific">Rhizoctonia solani</name>
    <dbReference type="NCBI Taxonomy" id="456999"/>
    <lineage>
        <taxon>Eukaryota</taxon>
        <taxon>Fungi</taxon>
        <taxon>Dikarya</taxon>
        <taxon>Basidiomycota</taxon>
        <taxon>Agaricomycotina</taxon>
        <taxon>Agaricomycetes</taxon>
        <taxon>Cantharellales</taxon>
        <taxon>Ceratobasidiaceae</taxon>
        <taxon>Rhizoctonia</taxon>
    </lineage>
</organism>
<dbReference type="PANTHER" id="PTHR14741:SF32">
    <property type="entry name" value="TRIMETHYLGUANOSINE SYNTHASE"/>
    <property type="match status" value="1"/>
</dbReference>
<evidence type="ECO:0000256" key="5">
    <source>
        <dbReference type="ARBA" id="ARBA00048763"/>
    </source>
</evidence>
<dbReference type="InterPro" id="IPR029063">
    <property type="entry name" value="SAM-dependent_MTases_sf"/>
</dbReference>
<dbReference type="InterPro" id="IPR019012">
    <property type="entry name" value="RNA_cap_Gua-N2-MeTrfase"/>
</dbReference>
<accession>A0A8H3DJ10</accession>
<comment type="similarity">
    <text evidence="2">Belongs to the methyltransferase superfamily. Trimethylguanosine synthase family.</text>
</comment>
<gene>
    <name evidence="9" type="ORF">RDB_LOCUS121026</name>
</gene>
<dbReference type="Pfam" id="PF09445">
    <property type="entry name" value="Methyltransf_15"/>
    <property type="match status" value="2"/>
</dbReference>
<evidence type="ECO:0000256" key="1">
    <source>
        <dbReference type="ARBA" id="ARBA00018517"/>
    </source>
</evidence>
<evidence type="ECO:0000256" key="6">
    <source>
        <dbReference type="ARBA" id="ARBA00049075"/>
    </source>
</evidence>
<proteinExistence type="inferred from homology"/>
<dbReference type="Proteomes" id="UP000663850">
    <property type="component" value="Unassembled WGS sequence"/>
</dbReference>
<sequence length="454" mass="49514">MGRKRKAGFASVLSSLPPDVKLSFAPKSTSAEEHELPEPSPIDTNDLIVQRVHVSRSTPTAVQVLEAETVDTTPDASSAPARKKQKTSESRPVPDFSLENISTNATLHYKNQKSVPQHLKKYFAQRHRFFSLYDDGCLLDEEGWYSVTPEKIALQIAERCRCDTVIDAFCGVGGNAIAFAQTCERVIALDISPTRLAIARHNAVIYGVADRIDFILGDYVSFARSLASLGRRVDVIQNLPQTDGCLLDEEGWYSVTPEKIALQIAERCRCDTVIDAFCGVGGNAIAFAQTCERVIALDISPTRLAIARHNAVIYGVADRIEFILGDYVSFARSLASLGRHVDVVFLSPPWGGPSYISGATDTSTPTDPNDAQSSVYKLDNLLPISGAELFTISHKVSRNVAMYLPRNTDVGEISALTPAGEIVEIEEEWMGSKLKALTCYFGGLARGQGHLFDG</sequence>